<dbReference type="AlphaFoldDB" id="A0A061DYZ8"/>
<dbReference type="InParanoid" id="A0A061DYZ8"/>
<dbReference type="STRING" id="3641.A0A061DYZ8"/>
<gene>
    <name evidence="1" type="ORF">TCM_006365</name>
</gene>
<dbReference type="HOGENOM" id="CLU_2403933_0_0_1"/>
<accession>A0A061DYZ8</accession>
<evidence type="ECO:0000313" key="2">
    <source>
        <dbReference type="Proteomes" id="UP000026915"/>
    </source>
</evidence>
<name>A0A061DYZ8_THECC</name>
<proteinExistence type="predicted"/>
<dbReference type="Gramene" id="EOX97296">
    <property type="protein sequence ID" value="EOX97296"/>
    <property type="gene ID" value="TCM_006365"/>
</dbReference>
<dbReference type="Proteomes" id="UP000026915">
    <property type="component" value="Chromosome 2"/>
</dbReference>
<protein>
    <recommendedName>
        <fullName evidence="3">TF-B3 domain-containing protein</fullName>
    </recommendedName>
</protein>
<dbReference type="EMBL" id="CM001880">
    <property type="protein sequence ID" value="EOX97296.1"/>
    <property type="molecule type" value="Genomic_DNA"/>
</dbReference>
<evidence type="ECO:0008006" key="3">
    <source>
        <dbReference type="Google" id="ProtNLM"/>
    </source>
</evidence>
<sequence>MEEIFQANIAPNHARKLTFSCNADALPQAARFDLIVKDDATGRSWKFECKREPQANSFSFSGSQWRDFATPRINASITLFGNGNIYVIRVRPM</sequence>
<reference evidence="1 2" key="1">
    <citation type="journal article" date="2013" name="Genome Biol.">
        <title>The genome sequence of the most widely cultivated cacao type and its use to identify candidate genes regulating pod color.</title>
        <authorList>
            <person name="Motamayor J.C."/>
            <person name="Mockaitis K."/>
            <person name="Schmutz J."/>
            <person name="Haiminen N."/>
            <person name="Iii D.L."/>
            <person name="Cornejo O."/>
            <person name="Findley S.D."/>
            <person name="Zheng P."/>
            <person name="Utro F."/>
            <person name="Royaert S."/>
            <person name="Saski C."/>
            <person name="Jenkins J."/>
            <person name="Podicheti R."/>
            <person name="Zhao M."/>
            <person name="Scheffler B.E."/>
            <person name="Stack J.C."/>
            <person name="Feltus F.A."/>
            <person name="Mustiga G.M."/>
            <person name="Amores F."/>
            <person name="Phillips W."/>
            <person name="Marelli J.P."/>
            <person name="May G.D."/>
            <person name="Shapiro H."/>
            <person name="Ma J."/>
            <person name="Bustamante C.D."/>
            <person name="Schnell R.J."/>
            <person name="Main D."/>
            <person name="Gilbert D."/>
            <person name="Parida L."/>
            <person name="Kuhn D.N."/>
        </authorList>
    </citation>
    <scope>NUCLEOTIDE SEQUENCE [LARGE SCALE GENOMIC DNA]</scope>
    <source>
        <strain evidence="2">cv. Matina 1-6</strain>
    </source>
</reference>
<organism evidence="1 2">
    <name type="scientific">Theobroma cacao</name>
    <name type="common">Cacao</name>
    <name type="synonym">Cocoa</name>
    <dbReference type="NCBI Taxonomy" id="3641"/>
    <lineage>
        <taxon>Eukaryota</taxon>
        <taxon>Viridiplantae</taxon>
        <taxon>Streptophyta</taxon>
        <taxon>Embryophyta</taxon>
        <taxon>Tracheophyta</taxon>
        <taxon>Spermatophyta</taxon>
        <taxon>Magnoliopsida</taxon>
        <taxon>eudicotyledons</taxon>
        <taxon>Gunneridae</taxon>
        <taxon>Pentapetalae</taxon>
        <taxon>rosids</taxon>
        <taxon>malvids</taxon>
        <taxon>Malvales</taxon>
        <taxon>Malvaceae</taxon>
        <taxon>Byttnerioideae</taxon>
        <taxon>Theobroma</taxon>
    </lineage>
</organism>
<evidence type="ECO:0000313" key="1">
    <source>
        <dbReference type="EMBL" id="EOX97296.1"/>
    </source>
</evidence>
<keyword evidence="2" id="KW-1185">Reference proteome</keyword>